<evidence type="ECO:0000259" key="3">
    <source>
        <dbReference type="PROSITE" id="PS51459"/>
    </source>
</evidence>
<dbReference type="Gene3D" id="1.10.3290.10">
    <property type="entry name" value="Fido-like domain"/>
    <property type="match status" value="1"/>
</dbReference>
<dbReference type="AlphaFoldDB" id="A0A1G9IAF9"/>
<dbReference type="InterPro" id="IPR003812">
    <property type="entry name" value="Fido"/>
</dbReference>
<feature type="domain" description="Fido" evidence="3">
    <location>
        <begin position="120"/>
        <end position="278"/>
    </location>
</feature>
<accession>A0A1G9IAF9</accession>
<dbReference type="Proteomes" id="UP000199107">
    <property type="component" value="Unassembled WGS sequence"/>
</dbReference>
<dbReference type="PROSITE" id="PS51459">
    <property type="entry name" value="FIDO"/>
    <property type="match status" value="1"/>
</dbReference>
<feature type="active site" evidence="1">
    <location>
        <position position="213"/>
    </location>
</feature>
<dbReference type="InterPro" id="IPR036390">
    <property type="entry name" value="WH_DNA-bd_sf"/>
</dbReference>
<dbReference type="PANTHER" id="PTHR13504:SF33">
    <property type="entry name" value="FIC FAMILY PROTEIN"/>
    <property type="match status" value="1"/>
</dbReference>
<dbReference type="OrthoDB" id="9807853at2"/>
<protein>
    <submittedName>
        <fullName evidence="4">Fic family protein</fullName>
    </submittedName>
</protein>
<dbReference type="Pfam" id="PF13776">
    <property type="entry name" value="DUF4172"/>
    <property type="match status" value="1"/>
</dbReference>
<dbReference type="InterPro" id="IPR036597">
    <property type="entry name" value="Fido-like_dom_sf"/>
</dbReference>
<dbReference type="Gene3D" id="1.10.10.10">
    <property type="entry name" value="Winged helix-like DNA-binding domain superfamily/Winged helix DNA-binding domain"/>
    <property type="match status" value="1"/>
</dbReference>
<keyword evidence="5" id="KW-1185">Reference proteome</keyword>
<dbReference type="SUPFAM" id="SSF46785">
    <property type="entry name" value="Winged helix' DNA-binding domain"/>
    <property type="match status" value="1"/>
</dbReference>
<evidence type="ECO:0000256" key="1">
    <source>
        <dbReference type="PIRSR" id="PIRSR640198-1"/>
    </source>
</evidence>
<keyword evidence="2" id="KW-0067">ATP-binding</keyword>
<dbReference type="GO" id="GO:0005524">
    <property type="term" value="F:ATP binding"/>
    <property type="evidence" value="ECO:0007669"/>
    <property type="project" value="UniProtKB-KW"/>
</dbReference>
<evidence type="ECO:0000313" key="4">
    <source>
        <dbReference type="EMBL" id="SDL22240.1"/>
    </source>
</evidence>
<evidence type="ECO:0000313" key="5">
    <source>
        <dbReference type="Proteomes" id="UP000199107"/>
    </source>
</evidence>
<dbReference type="PANTHER" id="PTHR13504">
    <property type="entry name" value="FIDO DOMAIN-CONTAINING PROTEIN DDB_G0283145"/>
    <property type="match status" value="1"/>
</dbReference>
<dbReference type="Pfam" id="PF02661">
    <property type="entry name" value="Fic"/>
    <property type="match status" value="1"/>
</dbReference>
<sequence>MNDSSTTPIWIWQQPDWPAFHWRAAVIQPRLQEAWRSLGMLLGRVGSLPADNDPAVMLDTLLQNIITSSAIEGERLNAVSVRSSLARRLGVEEGATAVSLRSEGLADMMMDAIGSPDTTLTRERLFQWHRWLFPDAEASLVKLRVGEWRGEEPMQVVSGRLDKPKVHFEAPPRQVLEDEMSAFLAWFDTSRHDPTLDPLLRAGIAHFWFVTLHPFEDGNGRLARAIADRALAQADRQSIRLYTMSAAILAERQDYYQVLESSQRGTTDLSDWLAWFLDILLQTLADALAGIERTLAKTRFWQRFAEAGLLPEQVKVLNRLLDGGERGFEGGISAAQYQKVAKVSKATATRHLSDLLAKGCLEKLPGGGRSTRYRVVGSGLEGGEAASDTP</sequence>
<organism evidence="4 5">
    <name type="scientific">Franzmannia pantelleriensis</name>
    <dbReference type="NCBI Taxonomy" id="48727"/>
    <lineage>
        <taxon>Bacteria</taxon>
        <taxon>Pseudomonadati</taxon>
        <taxon>Pseudomonadota</taxon>
        <taxon>Gammaproteobacteria</taxon>
        <taxon>Oceanospirillales</taxon>
        <taxon>Halomonadaceae</taxon>
        <taxon>Franzmannia</taxon>
    </lineage>
</organism>
<dbReference type="EMBL" id="FNGH01000003">
    <property type="protein sequence ID" value="SDL22240.1"/>
    <property type="molecule type" value="Genomic_DNA"/>
</dbReference>
<feature type="binding site" evidence="2">
    <location>
        <begin position="255"/>
        <end position="256"/>
    </location>
    <ligand>
        <name>ATP</name>
        <dbReference type="ChEBI" id="CHEBI:30616"/>
    </ligand>
</feature>
<name>A0A1G9IAF9_9GAMM</name>
<dbReference type="InterPro" id="IPR025230">
    <property type="entry name" value="DUF4172"/>
</dbReference>
<dbReference type="InterPro" id="IPR036388">
    <property type="entry name" value="WH-like_DNA-bd_sf"/>
</dbReference>
<dbReference type="RefSeq" id="WP_089657579.1">
    <property type="nucleotide sequence ID" value="NZ_FNGH01000003.1"/>
</dbReference>
<dbReference type="SUPFAM" id="SSF140931">
    <property type="entry name" value="Fic-like"/>
    <property type="match status" value="1"/>
</dbReference>
<dbReference type="STRING" id="48727.SAMN05192555_103114"/>
<keyword evidence="2" id="KW-0547">Nucleotide-binding</keyword>
<evidence type="ECO:0000256" key="2">
    <source>
        <dbReference type="PIRSR" id="PIRSR640198-2"/>
    </source>
</evidence>
<reference evidence="5" key="1">
    <citation type="submission" date="2016-10" db="EMBL/GenBank/DDBJ databases">
        <authorList>
            <person name="Varghese N."/>
            <person name="Submissions S."/>
        </authorList>
    </citation>
    <scope>NUCLEOTIDE SEQUENCE [LARGE SCALE GENOMIC DNA]</scope>
    <source>
        <strain evidence="5">AAP</strain>
    </source>
</reference>
<proteinExistence type="predicted"/>
<feature type="binding site" evidence="2">
    <location>
        <begin position="217"/>
        <end position="224"/>
    </location>
    <ligand>
        <name>ATP</name>
        <dbReference type="ChEBI" id="CHEBI:30616"/>
    </ligand>
</feature>
<dbReference type="InterPro" id="IPR040198">
    <property type="entry name" value="Fido_containing"/>
</dbReference>
<gene>
    <name evidence="4" type="ORF">SAMN05192555_103114</name>
</gene>